<dbReference type="SUPFAM" id="SSF56281">
    <property type="entry name" value="Metallo-hydrolase/oxidoreductase"/>
    <property type="match status" value="1"/>
</dbReference>
<dbReference type="InterPro" id="IPR050662">
    <property type="entry name" value="Sec-metab_biosynth-thioest"/>
</dbReference>
<dbReference type="EMBL" id="JAAIVJ010000001">
    <property type="protein sequence ID" value="NEY88675.1"/>
    <property type="molecule type" value="Genomic_DNA"/>
</dbReference>
<comment type="caution">
    <text evidence="2">The sequence shown here is derived from an EMBL/GenBank/DDBJ whole genome shotgun (WGS) entry which is preliminary data.</text>
</comment>
<dbReference type="InterPro" id="IPR001279">
    <property type="entry name" value="Metallo-B-lactamas"/>
</dbReference>
<dbReference type="SMART" id="SM00849">
    <property type="entry name" value="Lactamase_B"/>
    <property type="match status" value="1"/>
</dbReference>
<dbReference type="Gene3D" id="1.10.10.10">
    <property type="entry name" value="Winged helix-like DNA-binding domain superfamily/Winged helix DNA-binding domain"/>
    <property type="match status" value="1"/>
</dbReference>
<dbReference type="InterPro" id="IPR036866">
    <property type="entry name" value="RibonucZ/Hydroxyglut_hydro"/>
</dbReference>
<keyword evidence="3" id="KW-1185">Reference proteome</keyword>
<feature type="domain" description="Metallo-beta-lactamase" evidence="1">
    <location>
        <begin position="5"/>
        <end position="185"/>
    </location>
</feature>
<keyword evidence="2" id="KW-0378">Hydrolase</keyword>
<dbReference type="Proteomes" id="UP000477782">
    <property type="component" value="Unassembled WGS sequence"/>
</dbReference>
<organism evidence="2 3">
    <name type="scientific">Tabrizicola oligotrophica</name>
    <dbReference type="NCBI Taxonomy" id="2710650"/>
    <lineage>
        <taxon>Bacteria</taxon>
        <taxon>Pseudomonadati</taxon>
        <taxon>Pseudomonadota</taxon>
        <taxon>Alphaproteobacteria</taxon>
        <taxon>Rhodobacterales</taxon>
        <taxon>Paracoccaceae</taxon>
        <taxon>Tabrizicola</taxon>
    </lineage>
</organism>
<dbReference type="Pfam" id="PF17778">
    <property type="entry name" value="WHD_BLACT"/>
    <property type="match status" value="1"/>
</dbReference>
<dbReference type="Gene3D" id="3.60.15.10">
    <property type="entry name" value="Ribonuclease Z/Hydroxyacylglutathione hydrolase-like"/>
    <property type="match status" value="1"/>
</dbReference>
<evidence type="ECO:0000259" key="1">
    <source>
        <dbReference type="SMART" id="SM00849"/>
    </source>
</evidence>
<protein>
    <submittedName>
        <fullName evidence="2">MBL fold metallo-hydrolase</fullName>
    </submittedName>
</protein>
<reference evidence="2 3" key="1">
    <citation type="submission" date="2020-02" db="EMBL/GenBank/DDBJ databases">
        <authorList>
            <person name="Chen W.-M."/>
        </authorList>
    </citation>
    <scope>NUCLEOTIDE SEQUENCE [LARGE SCALE GENOMIC DNA]</scope>
    <source>
        <strain evidence="2 3">KMS-5</strain>
    </source>
</reference>
<dbReference type="PANTHER" id="PTHR23131">
    <property type="entry name" value="ENDORIBONUCLEASE LACTB2"/>
    <property type="match status" value="1"/>
</dbReference>
<name>A0A6M0QMT1_9RHOB</name>
<evidence type="ECO:0000313" key="3">
    <source>
        <dbReference type="Proteomes" id="UP000477782"/>
    </source>
</evidence>
<proteinExistence type="predicted"/>
<dbReference type="GO" id="GO:0016787">
    <property type="term" value="F:hydrolase activity"/>
    <property type="evidence" value="ECO:0007669"/>
    <property type="project" value="UniProtKB-KW"/>
</dbReference>
<dbReference type="PANTHER" id="PTHR23131:SF0">
    <property type="entry name" value="ENDORIBONUCLEASE LACTB2"/>
    <property type="match status" value="1"/>
</dbReference>
<gene>
    <name evidence="2" type="ORF">G4Z14_00040</name>
</gene>
<evidence type="ECO:0000313" key="2">
    <source>
        <dbReference type="EMBL" id="NEY88675.1"/>
    </source>
</evidence>
<dbReference type="CDD" id="cd16278">
    <property type="entry name" value="metallo-hydrolase-like_MBL-fold"/>
    <property type="match status" value="1"/>
</dbReference>
<dbReference type="AlphaFoldDB" id="A0A6M0QMT1"/>
<sequence length="272" mass="28437">MTGTGTNSWLVGRGQVAVIDPGPDDPAHLAALLGQLAPGEEIVAILVSHAHLDHTALVPRLAALTGAPVHAFGTAGDGRSPLMQRLATEGLQGGGEGVDLRFTPEHRLTDGQALTLGGFTIETLHTPGHMGGHLAFACEGLLFSGDHAMGWATSLVSPPDGDMGAYMASLDKLAARRWQRMLPGHGEAVENPGQRLAELATHRRTREAQVRAELARAPGTAAELAARIYTDTAPALLPAAARNVLAHLIDLSERMLAIPEGDIAAQTRFTAP</sequence>
<dbReference type="Pfam" id="PF00753">
    <property type="entry name" value="Lactamase_B"/>
    <property type="match status" value="1"/>
</dbReference>
<dbReference type="InterPro" id="IPR036388">
    <property type="entry name" value="WH-like_DNA-bd_sf"/>
</dbReference>
<dbReference type="InterPro" id="IPR041516">
    <property type="entry name" value="LACTB2_WH"/>
</dbReference>
<accession>A0A6M0QMT1</accession>